<dbReference type="Proteomes" id="UP000182826">
    <property type="component" value="Unassembled WGS sequence"/>
</dbReference>
<gene>
    <name evidence="1" type="ORF">BKM63_17160</name>
</gene>
<evidence type="ECO:0000313" key="2">
    <source>
        <dbReference type="Proteomes" id="UP000182826"/>
    </source>
</evidence>
<evidence type="ECO:0000313" key="1">
    <source>
        <dbReference type="EMBL" id="OIV40596.1"/>
    </source>
</evidence>
<dbReference type="AlphaFoldDB" id="A0A1J7CGD3"/>
<comment type="caution">
    <text evidence="1">The sequence shown here is derived from an EMBL/GenBank/DDBJ whole genome shotgun (WGS) entry which is preliminary data.</text>
</comment>
<organism evidence="1 2">
    <name type="scientific">Flavobacterium johnsoniae</name>
    <name type="common">Cytophaga johnsonae</name>
    <dbReference type="NCBI Taxonomy" id="986"/>
    <lineage>
        <taxon>Bacteria</taxon>
        <taxon>Pseudomonadati</taxon>
        <taxon>Bacteroidota</taxon>
        <taxon>Flavobacteriia</taxon>
        <taxon>Flavobacteriales</taxon>
        <taxon>Flavobacteriaceae</taxon>
        <taxon>Flavobacterium</taxon>
    </lineage>
</organism>
<protein>
    <submittedName>
        <fullName evidence="1">Uncharacterized protein</fullName>
    </submittedName>
</protein>
<proteinExistence type="predicted"/>
<accession>A0A1J7CGD3</accession>
<keyword evidence="2" id="KW-1185">Reference proteome</keyword>
<name>A0A1J7CGD3_FLAJO</name>
<dbReference type="EMBL" id="MLFK01000009">
    <property type="protein sequence ID" value="OIV40596.1"/>
    <property type="molecule type" value="Genomic_DNA"/>
</dbReference>
<dbReference type="OrthoDB" id="1360626at2"/>
<reference evidence="1 2" key="1">
    <citation type="submission" date="2016-10" db="EMBL/GenBank/DDBJ databases">
        <title>Draft Genome Sequence of Rhizobacteria Flavobacterium johnsoniae CI04.</title>
        <authorList>
            <person name="Bravo J.I."/>
            <person name="Lozano G.L."/>
            <person name="Handelsman J."/>
        </authorList>
    </citation>
    <scope>NUCLEOTIDE SEQUENCE [LARGE SCALE GENOMIC DNA]</scope>
    <source>
        <strain evidence="1 2">CI04</strain>
    </source>
</reference>
<sequence>MEAHTMVLSTAKVAIPEVTTVEFVTGLINRGLTQVEYFGVEIDNHCDIVSDDMQQLSSEITYIDIHFDSEQGIDSDSLNETEADNMALNMLQECRAEIRTDSKDITIYL</sequence>
<dbReference type="RefSeq" id="WP_071637798.1">
    <property type="nucleotide sequence ID" value="NZ_MLFK01000009.1"/>
</dbReference>